<feature type="domain" description="Phospholipid/glycerol acyltransferase" evidence="2">
    <location>
        <begin position="85"/>
        <end position="208"/>
    </location>
</feature>
<dbReference type="InterPro" id="IPR002123">
    <property type="entry name" value="Plipid/glycerol_acylTrfase"/>
</dbReference>
<dbReference type="PANTHER" id="PTHR10983">
    <property type="entry name" value="1-ACYLGLYCEROL-3-PHOSPHATE ACYLTRANSFERASE-RELATED"/>
    <property type="match status" value="1"/>
</dbReference>
<dbReference type="GeneID" id="90542804"/>
<keyword evidence="1" id="KW-1133">Transmembrane helix</keyword>
<accession>A0AAX4JG92</accession>
<keyword evidence="3" id="KW-0808">Transferase</keyword>
<dbReference type="AlphaFoldDB" id="A0AAX4JG92"/>
<dbReference type="GO" id="GO:0012505">
    <property type="term" value="C:endomembrane system"/>
    <property type="evidence" value="ECO:0007669"/>
    <property type="project" value="TreeGrafter"/>
</dbReference>
<reference evidence="3" key="1">
    <citation type="journal article" date="2024" name="BMC Genomics">
        <title>Functional annotation of a divergent genome using sequence and structure-based similarity.</title>
        <authorList>
            <person name="Svedberg D."/>
            <person name="Winiger R.R."/>
            <person name="Berg A."/>
            <person name="Sharma H."/>
            <person name="Tellgren-Roth C."/>
            <person name="Debrunner-Vossbrinck B.A."/>
            <person name="Vossbrinck C.R."/>
            <person name="Barandun J."/>
        </authorList>
    </citation>
    <scope>NUCLEOTIDE SEQUENCE</scope>
    <source>
        <strain evidence="3">Illinois isolate</strain>
    </source>
</reference>
<dbReference type="GO" id="GO:0016746">
    <property type="term" value="F:acyltransferase activity"/>
    <property type="evidence" value="ECO:0007669"/>
    <property type="project" value="UniProtKB-KW"/>
</dbReference>
<evidence type="ECO:0000313" key="4">
    <source>
        <dbReference type="Proteomes" id="UP001334084"/>
    </source>
</evidence>
<feature type="transmembrane region" description="Helical" evidence="1">
    <location>
        <begin position="12"/>
        <end position="33"/>
    </location>
</feature>
<keyword evidence="4" id="KW-1185">Reference proteome</keyword>
<evidence type="ECO:0000313" key="3">
    <source>
        <dbReference type="EMBL" id="WUR04966.1"/>
    </source>
</evidence>
<dbReference type="Proteomes" id="UP001334084">
    <property type="component" value="Chromosome 11"/>
</dbReference>
<dbReference type="SMART" id="SM00563">
    <property type="entry name" value="PlsC"/>
    <property type="match status" value="1"/>
</dbReference>
<dbReference type="CDD" id="cd07990">
    <property type="entry name" value="LPLAT_LCLAT1-like"/>
    <property type="match status" value="1"/>
</dbReference>
<dbReference type="KEGG" id="vnx:VNE69_11130"/>
<dbReference type="PANTHER" id="PTHR10983:SF16">
    <property type="entry name" value="LYSOCARDIOLIPIN ACYLTRANSFERASE 1"/>
    <property type="match status" value="1"/>
</dbReference>
<organism evidence="3 4">
    <name type="scientific">Vairimorpha necatrix</name>
    <dbReference type="NCBI Taxonomy" id="6039"/>
    <lineage>
        <taxon>Eukaryota</taxon>
        <taxon>Fungi</taxon>
        <taxon>Fungi incertae sedis</taxon>
        <taxon>Microsporidia</taxon>
        <taxon>Nosematidae</taxon>
        <taxon>Vairimorpha</taxon>
    </lineage>
</organism>
<proteinExistence type="predicted"/>
<keyword evidence="1" id="KW-0472">Membrane</keyword>
<dbReference type="RefSeq" id="XP_065331111.1">
    <property type="nucleotide sequence ID" value="XM_065475039.1"/>
</dbReference>
<dbReference type="SUPFAM" id="SSF69593">
    <property type="entry name" value="Glycerol-3-phosphate (1)-acyltransferase"/>
    <property type="match status" value="1"/>
</dbReference>
<protein>
    <submittedName>
        <fullName evidence="3">1-acyl-Sn-glycerol-3-phosphate acyltransferase</fullName>
    </submittedName>
</protein>
<evidence type="ECO:0000256" key="1">
    <source>
        <dbReference type="SAM" id="Phobius"/>
    </source>
</evidence>
<gene>
    <name evidence="3" type="ORF">VNE69_11130</name>
</gene>
<evidence type="ECO:0000259" key="2">
    <source>
        <dbReference type="SMART" id="SM00563"/>
    </source>
</evidence>
<sequence>MIHILAAKIFCFLLILLLFTVCVFYIPIGYLISLVSVKWSIKITSVFSYCLWEICGWIFNMTYTVIEEPNKDTDETNKSNIIDKYLIISNHQAALDFMILNHLFPSHGTLKYLIKSQTKYYPIFYQIINLLKFIIVSRDYNKDKHNIKNIINLLLNNKIKNSIVIFPEGTRMNNINLKRSREYIANKNRNNQNILLNNVLYPRHKGFELIHEILVKHKYKIADLTFHNMNKMKLWEIFFTSKKGIIKYDLRIVDIEDVREPKEWLEESFIRKDRIIENMKRGN</sequence>
<keyword evidence="3" id="KW-0012">Acyltransferase</keyword>
<name>A0AAX4JG92_9MICR</name>
<dbReference type="Pfam" id="PF01553">
    <property type="entry name" value="Acyltransferase"/>
    <property type="match status" value="1"/>
</dbReference>
<keyword evidence="1" id="KW-0812">Transmembrane</keyword>
<dbReference type="EMBL" id="CP142736">
    <property type="protein sequence ID" value="WUR04966.1"/>
    <property type="molecule type" value="Genomic_DNA"/>
</dbReference>